<dbReference type="PANTHER" id="PTHR24373:SF277">
    <property type="entry name" value="CHONDROADHERIN"/>
    <property type="match status" value="1"/>
</dbReference>
<dbReference type="Pfam" id="PF01462">
    <property type="entry name" value="LRRNT"/>
    <property type="match status" value="1"/>
</dbReference>
<dbReference type="Pfam" id="PF13306">
    <property type="entry name" value="LRR_5"/>
    <property type="match status" value="1"/>
</dbReference>
<feature type="transmembrane region" description="Helical" evidence="4">
    <location>
        <begin position="105"/>
        <end position="127"/>
    </location>
</feature>
<comment type="caution">
    <text evidence="7">The sequence shown here is derived from an EMBL/GenBank/DDBJ whole genome shotgun (WGS) entry which is preliminary data.</text>
</comment>
<keyword evidence="4" id="KW-1133">Transmembrane helix</keyword>
<evidence type="ECO:0000313" key="8">
    <source>
        <dbReference type="Proteomes" id="UP000830375"/>
    </source>
</evidence>
<organism evidence="7 8">
    <name type="scientific">Labeo rohita</name>
    <name type="common">Indian major carp</name>
    <name type="synonym">Cyprinus rohita</name>
    <dbReference type="NCBI Taxonomy" id="84645"/>
    <lineage>
        <taxon>Eukaryota</taxon>
        <taxon>Metazoa</taxon>
        <taxon>Chordata</taxon>
        <taxon>Craniata</taxon>
        <taxon>Vertebrata</taxon>
        <taxon>Euteleostomi</taxon>
        <taxon>Actinopterygii</taxon>
        <taxon>Neopterygii</taxon>
        <taxon>Teleostei</taxon>
        <taxon>Ostariophysi</taxon>
        <taxon>Cypriniformes</taxon>
        <taxon>Cyprinidae</taxon>
        <taxon>Labeoninae</taxon>
        <taxon>Labeonini</taxon>
        <taxon>Labeo</taxon>
    </lineage>
</organism>
<feature type="domain" description="LRRNT" evidence="5">
    <location>
        <begin position="132"/>
        <end position="165"/>
    </location>
</feature>
<keyword evidence="2" id="KW-0732">Signal</keyword>
<gene>
    <name evidence="7" type="ORF">H4Q32_016501</name>
</gene>
<keyword evidence="3" id="KW-0677">Repeat</keyword>
<proteinExistence type="predicted"/>
<dbReference type="SMART" id="SM00082">
    <property type="entry name" value="LRRCT"/>
    <property type="match status" value="1"/>
</dbReference>
<evidence type="ECO:0000313" key="7">
    <source>
        <dbReference type="EMBL" id="KAI2658427.1"/>
    </source>
</evidence>
<sequence length="469" mass="52446">MASRQLNQLNGPGLGSRFYKAFVTLSAELLQTLRSYYKHSSVQLTALLSSDTHSTSLSALSHTPSLYSEVVWTTLAVCKCSCCKTWSKGERRPTAGQQWTDQHSVIMYSFSFLLVLACLQVCVPFVFGAPTQCPSQCHCHGDLQHVICDSVGLKKIPRISEATRLLNMQRNNLGNLPTGGFSEMKGLISLHLQHCQIREVASQAFKGLKKLIYLYLSNNEISTIKPGAFDDLTELTYLYLDGNQITSLSKGIFSPMINLFILQLDDNKLRELQPGTFTGTSDLRWLYMSGNELSSIQPGSLDEVENLAILTLDRNKLSTYPLMAISKLRVVEELNLSKNPLTLIPDHAFRSFGRYMEKLHLNDMGLEKFSTAAFEGVTALKSLHLENNKLKSLPSSLEFGTLQNITLFNNPWSCNCQIANLRKWMDTSRHRPDAVCASPGSQKGKQIRDSSAFTRCKAKMNRARKGTRL</sequence>
<accession>A0ABQ8M6A1</accession>
<evidence type="ECO:0000256" key="3">
    <source>
        <dbReference type="ARBA" id="ARBA00022737"/>
    </source>
</evidence>
<dbReference type="InterPro" id="IPR003591">
    <property type="entry name" value="Leu-rich_rpt_typical-subtyp"/>
</dbReference>
<keyword evidence="8" id="KW-1185">Reference proteome</keyword>
<dbReference type="InterPro" id="IPR026906">
    <property type="entry name" value="LRR_5"/>
</dbReference>
<dbReference type="EMBL" id="JACTAM010000012">
    <property type="protein sequence ID" value="KAI2658427.1"/>
    <property type="molecule type" value="Genomic_DNA"/>
</dbReference>
<name>A0ABQ8M6A1_LABRO</name>
<feature type="domain" description="LRRCT" evidence="6">
    <location>
        <begin position="410"/>
        <end position="457"/>
    </location>
</feature>
<dbReference type="Pfam" id="PF13855">
    <property type="entry name" value="LRR_8"/>
    <property type="match status" value="2"/>
</dbReference>
<dbReference type="SMART" id="SM00369">
    <property type="entry name" value="LRR_TYP"/>
    <property type="match status" value="8"/>
</dbReference>
<evidence type="ECO:0000256" key="1">
    <source>
        <dbReference type="ARBA" id="ARBA00022614"/>
    </source>
</evidence>
<evidence type="ECO:0000259" key="6">
    <source>
        <dbReference type="SMART" id="SM00082"/>
    </source>
</evidence>
<dbReference type="InterPro" id="IPR050328">
    <property type="entry name" value="Dev_Immune_Receptor"/>
</dbReference>
<keyword evidence="4" id="KW-0812">Transmembrane</keyword>
<keyword evidence="4" id="KW-0472">Membrane</keyword>
<dbReference type="PROSITE" id="PS51450">
    <property type="entry name" value="LRR"/>
    <property type="match status" value="3"/>
</dbReference>
<evidence type="ECO:0000259" key="5">
    <source>
        <dbReference type="SMART" id="SM00013"/>
    </source>
</evidence>
<dbReference type="Gene3D" id="3.80.10.10">
    <property type="entry name" value="Ribonuclease Inhibitor"/>
    <property type="match status" value="1"/>
</dbReference>
<evidence type="ECO:0000256" key="4">
    <source>
        <dbReference type="SAM" id="Phobius"/>
    </source>
</evidence>
<reference evidence="7 8" key="1">
    <citation type="submission" date="2022-01" db="EMBL/GenBank/DDBJ databases">
        <title>A high-quality chromosome-level genome assembly of rohu carp, Labeo rohita.</title>
        <authorList>
            <person name="Arick M.A. II"/>
            <person name="Hsu C.-Y."/>
            <person name="Magbanua Z."/>
            <person name="Pechanova O."/>
            <person name="Grover C."/>
            <person name="Miller E."/>
            <person name="Thrash A."/>
            <person name="Ezzel L."/>
            <person name="Alam S."/>
            <person name="Benzie J."/>
            <person name="Hamilton M."/>
            <person name="Karsi A."/>
            <person name="Lawrence M.L."/>
            <person name="Peterson D.G."/>
        </authorList>
    </citation>
    <scope>NUCLEOTIDE SEQUENCE [LARGE SCALE GENOMIC DNA]</scope>
    <source>
        <strain evidence="8">BAU-BD-2019</strain>
        <tissue evidence="7">Blood</tissue>
    </source>
</reference>
<evidence type="ECO:0000256" key="2">
    <source>
        <dbReference type="ARBA" id="ARBA00022729"/>
    </source>
</evidence>
<keyword evidence="1" id="KW-0433">Leucine-rich repeat</keyword>
<dbReference type="Proteomes" id="UP000830375">
    <property type="component" value="Unassembled WGS sequence"/>
</dbReference>
<dbReference type="InterPro" id="IPR000372">
    <property type="entry name" value="LRRNT"/>
</dbReference>
<dbReference type="SUPFAM" id="SSF52058">
    <property type="entry name" value="L domain-like"/>
    <property type="match status" value="1"/>
</dbReference>
<dbReference type="PANTHER" id="PTHR24373">
    <property type="entry name" value="SLIT RELATED LEUCINE-RICH REPEAT NEURONAL PROTEIN"/>
    <property type="match status" value="1"/>
</dbReference>
<protein>
    <submittedName>
        <fullName evidence="7">Chondroadherin</fullName>
    </submittedName>
</protein>
<dbReference type="SMART" id="SM00013">
    <property type="entry name" value="LRRNT"/>
    <property type="match status" value="1"/>
</dbReference>
<dbReference type="InterPro" id="IPR032675">
    <property type="entry name" value="LRR_dom_sf"/>
</dbReference>
<dbReference type="InterPro" id="IPR000483">
    <property type="entry name" value="Cys-rich_flank_reg_C"/>
</dbReference>
<dbReference type="InterPro" id="IPR001611">
    <property type="entry name" value="Leu-rich_rpt"/>
</dbReference>